<comment type="caution">
    <text evidence="1">The sequence shown here is derived from an EMBL/GenBank/DDBJ whole genome shotgun (WGS) entry which is preliminary data.</text>
</comment>
<evidence type="ECO:0000313" key="2">
    <source>
        <dbReference type="Proteomes" id="UP001374952"/>
    </source>
</evidence>
<protein>
    <submittedName>
        <fullName evidence="1">Nitroreductase family protein</fullName>
    </submittedName>
</protein>
<organism evidence="1 2">
    <name type="scientific">Pseudoalteromonas undina</name>
    <dbReference type="NCBI Taxonomy" id="43660"/>
    <lineage>
        <taxon>Bacteria</taxon>
        <taxon>Pseudomonadati</taxon>
        <taxon>Pseudomonadota</taxon>
        <taxon>Gammaproteobacteria</taxon>
        <taxon>Alteromonadales</taxon>
        <taxon>Pseudoalteromonadaceae</taxon>
        <taxon>Pseudoalteromonas</taxon>
    </lineage>
</organism>
<gene>
    <name evidence="1" type="ORF">V6250_09205</name>
</gene>
<proteinExistence type="predicted"/>
<evidence type="ECO:0000313" key="1">
    <source>
        <dbReference type="EMBL" id="MEL0604345.1"/>
    </source>
</evidence>
<dbReference type="Proteomes" id="UP001374952">
    <property type="component" value="Unassembled WGS sequence"/>
</dbReference>
<accession>A0ACC6R3R3</accession>
<sequence>MKALDAISKRKSIDKFDKARKLCRTELTELLEYAQQAPSAFNIQHTRYIVIDDTESKALLKEISYGQQKVSDASAVIIILGDVQGINRLADISQRAVNEGIYGEGANEHIVQGAKRFYGNDAQAHREEAIRSASLATMNLMIAATAKGLATGPMIGFDAERLKKDFNIAERYIPVMLLTVGYAELGNWGKKPRLAVDEVSVYNAKGGVEHMLSK</sequence>
<reference evidence="1" key="1">
    <citation type="submission" date="2024-02" db="EMBL/GenBank/DDBJ databases">
        <title>Bacteria isolated from the canopy kelp, Nereocystis luetkeana.</title>
        <authorList>
            <person name="Pfister C.A."/>
            <person name="Younker I.T."/>
            <person name="Light S.H."/>
        </authorList>
    </citation>
    <scope>NUCLEOTIDE SEQUENCE</scope>
    <source>
        <strain evidence="1">TN.2.01</strain>
    </source>
</reference>
<dbReference type="EMBL" id="JBAKAX010000007">
    <property type="protein sequence ID" value="MEL0604345.1"/>
    <property type="molecule type" value="Genomic_DNA"/>
</dbReference>
<name>A0ACC6R3R3_9GAMM</name>
<keyword evidence="2" id="KW-1185">Reference proteome</keyword>